<keyword evidence="2" id="KW-0963">Cytoplasm</keyword>
<dbReference type="InterPro" id="IPR051709">
    <property type="entry name" value="Ub-ligase/GTPase-reg"/>
</dbReference>
<sequence length="1183" mass="129267">MASVLAESAPLSQPSFSFIKPNPLDGRADSGSALPEKEVGEPMPVIDGPKKIFRRSLTPRLEYKALLSRAVFTYAWGRGDLGQLGLGVESNVDVPTLVKALAERNVVHAAAAEYHSAFLTSDGELYTSGSNDTGQLGVKGRESAAEPVRVAALDTYTITHVACGRGHTVAVTDQGALAAWGEGDQGQLGHRDAMGSTAPVQPKIVKGTRELRFVRVACGAAHTLALTGSGEVYSFGQGQLGALGHGDLETKPTPTLVDSLWGLAIVQVAAGENHSAALTVDGQIFTWGRNKYGQLGHSDGGTICRPTRLNGLSNEGVVHVACGGDHTLAITRKGELYTWGRGRWGQCGHGTTDDTFSPTLVTGLPKGVRVAHASAGTRHTLAVLEKGDVYGWGDGELCQLGPGVSGVQTTPVKLQGLPQDKRLLFLVAGGDHNIAVFSQSQQPDKTVDLEVVLEEVAERSERPHDGAEPMDTSEHPTTDAQPEPTPSTESTRPAESAPPSEPSSEPAAARSSSSDDRFAVAPFEQPRPLEHHGAGLRPITMPPLLQMLEADIKPGREMSILGNAIEDFFSSGGFLEFGFREHGPPQPEASTSGRDSETPPVDVEAIKRVYDRILKLYDTEMIQRLGNSTVRLLDGLAAHAATVPSERWAKIPLILMQSPLLGMKGLGDLSSRLFGLIAQLPHEVHFAYVRWFRTYPKDIFAGRFVRSAKNYIDTKQNMIAASEPPADDIAAAVMVLRLLYKANTLGGRPEILPYADFHSITVSQKAALREEYRRWRQVEGAPVSRTKRLVSYCQVPWLLTPEAKSEVLQGEANLQKTRELHNWQLGQIFGGNSAPFLILQVRRSHIVPDALAQLGHHTFDLKKPLKVVFVGEEAIDEGGVTKEFFQLVVRELFDVRFGMFTYDDESREFWFSQTSMESESEFHLVGIILGLAIYNSVILDVHLPLVVYKKLLGGKPTLEDLKDARPAVGRSLQKLLDFEGDVESAFGLDFQVSYENFGAEVIHDLITNGGQTPVTNANRQQYVELYVKYVLEESIQTQFDAFRRGFLQVCGGPALSLFRHEELELLVCGLPHFDFDALSKEARYEAGFTKDSPVIKWFWELVKAMSLDEKKKLLFFTTGSSRAPIGGLSELRFVVQRMGPDTDRLPTAHTCFNVLLLPEYATKEKLADRLHLAIKNAEGFGLQ</sequence>
<evidence type="ECO:0000259" key="9">
    <source>
        <dbReference type="PROSITE" id="PS50237"/>
    </source>
</evidence>
<keyword evidence="11" id="KW-1185">Reference proteome</keyword>
<keyword evidence="3" id="KW-0808">Transferase</keyword>
<dbReference type="InterPro" id="IPR058923">
    <property type="entry name" value="RCC1-like_dom"/>
</dbReference>
<dbReference type="InterPro" id="IPR000569">
    <property type="entry name" value="HECT_dom"/>
</dbReference>
<evidence type="ECO:0000313" key="10">
    <source>
        <dbReference type="EMBL" id="GAQ89192.1"/>
    </source>
</evidence>
<dbReference type="PANTHER" id="PTHR45622:SF60">
    <property type="entry name" value="UBIQUITIN-PROTEIN LIGASE E3A"/>
    <property type="match status" value="1"/>
</dbReference>
<dbReference type="SUPFAM" id="SSF56204">
    <property type="entry name" value="Hect, E3 ligase catalytic domain"/>
    <property type="match status" value="1"/>
</dbReference>
<feature type="repeat" description="RCC1" evidence="7">
    <location>
        <begin position="387"/>
        <end position="439"/>
    </location>
</feature>
<accession>A0A1Y1IGK4</accession>
<feature type="active site" description="Glycyl thioester intermediate" evidence="6">
    <location>
        <position position="1151"/>
    </location>
</feature>
<dbReference type="AlphaFoldDB" id="A0A1Y1IGK4"/>
<keyword evidence="5 6" id="KW-0833">Ubl conjugation pathway</keyword>
<name>A0A1Y1IGK4_KLENI</name>
<dbReference type="PANTHER" id="PTHR45622">
    <property type="entry name" value="UBIQUITIN-PROTEIN LIGASE E3A-RELATED"/>
    <property type="match status" value="1"/>
</dbReference>
<dbReference type="InterPro" id="IPR035983">
    <property type="entry name" value="Hect_E3_ubiquitin_ligase"/>
</dbReference>
<dbReference type="Gene3D" id="2.130.10.30">
    <property type="entry name" value="Regulator of chromosome condensation 1/beta-lactamase-inhibitor protein II"/>
    <property type="match status" value="2"/>
</dbReference>
<dbReference type="OrthoDB" id="8068875at2759"/>
<feature type="compositionally biased region" description="Low complexity" evidence="8">
    <location>
        <begin position="486"/>
        <end position="512"/>
    </location>
</feature>
<feature type="region of interest" description="Disordered" evidence="8">
    <location>
        <begin position="457"/>
        <end position="517"/>
    </location>
</feature>
<evidence type="ECO:0000256" key="2">
    <source>
        <dbReference type="ARBA" id="ARBA00022490"/>
    </source>
</evidence>
<reference evidence="10 11" key="1">
    <citation type="journal article" date="2014" name="Nat. Commun.">
        <title>Klebsormidium flaccidum genome reveals primary factors for plant terrestrial adaptation.</title>
        <authorList>
            <person name="Hori K."/>
            <person name="Maruyama F."/>
            <person name="Fujisawa T."/>
            <person name="Togashi T."/>
            <person name="Yamamoto N."/>
            <person name="Seo M."/>
            <person name="Sato S."/>
            <person name="Yamada T."/>
            <person name="Mori H."/>
            <person name="Tajima N."/>
            <person name="Moriyama T."/>
            <person name="Ikeuchi M."/>
            <person name="Watanabe M."/>
            <person name="Wada H."/>
            <person name="Kobayashi K."/>
            <person name="Saito M."/>
            <person name="Masuda T."/>
            <person name="Sasaki-Sekimoto Y."/>
            <person name="Mashiguchi K."/>
            <person name="Awai K."/>
            <person name="Shimojima M."/>
            <person name="Masuda S."/>
            <person name="Iwai M."/>
            <person name="Nobusawa T."/>
            <person name="Narise T."/>
            <person name="Kondo S."/>
            <person name="Saito H."/>
            <person name="Sato R."/>
            <person name="Murakawa M."/>
            <person name="Ihara Y."/>
            <person name="Oshima-Yamada Y."/>
            <person name="Ohtaka K."/>
            <person name="Satoh M."/>
            <person name="Sonobe K."/>
            <person name="Ishii M."/>
            <person name="Ohtani R."/>
            <person name="Kanamori-Sato M."/>
            <person name="Honoki R."/>
            <person name="Miyazaki D."/>
            <person name="Mochizuki H."/>
            <person name="Umetsu J."/>
            <person name="Higashi K."/>
            <person name="Shibata D."/>
            <person name="Kamiya Y."/>
            <person name="Sato N."/>
            <person name="Nakamura Y."/>
            <person name="Tabata S."/>
            <person name="Ida S."/>
            <person name="Kurokawa K."/>
            <person name="Ohta H."/>
        </authorList>
    </citation>
    <scope>NUCLEOTIDE SEQUENCE [LARGE SCALE GENOMIC DNA]</scope>
    <source>
        <strain evidence="10 11">NIES-2285</strain>
    </source>
</reference>
<feature type="repeat" description="RCC1" evidence="7">
    <location>
        <begin position="334"/>
        <end position="386"/>
    </location>
</feature>
<dbReference type="Pfam" id="PF25390">
    <property type="entry name" value="WD40_RLD"/>
    <property type="match status" value="1"/>
</dbReference>
<evidence type="ECO:0000256" key="8">
    <source>
        <dbReference type="SAM" id="MobiDB-lite"/>
    </source>
</evidence>
<feature type="repeat" description="RCC1" evidence="7">
    <location>
        <begin position="71"/>
        <end position="122"/>
    </location>
</feature>
<dbReference type="EMBL" id="DF237445">
    <property type="protein sequence ID" value="GAQ89192.1"/>
    <property type="molecule type" value="Genomic_DNA"/>
</dbReference>
<evidence type="ECO:0000256" key="5">
    <source>
        <dbReference type="ARBA" id="ARBA00022786"/>
    </source>
</evidence>
<dbReference type="GO" id="GO:0005737">
    <property type="term" value="C:cytoplasm"/>
    <property type="evidence" value="ECO:0007669"/>
    <property type="project" value="UniProtKB-SubCell"/>
</dbReference>
<dbReference type="STRING" id="105231.A0A1Y1IGK4"/>
<dbReference type="Gene3D" id="3.30.2160.10">
    <property type="entry name" value="Hect, E3 ligase catalytic domain"/>
    <property type="match status" value="1"/>
</dbReference>
<dbReference type="SUPFAM" id="SSF50985">
    <property type="entry name" value="RCC1/BLIP-II"/>
    <property type="match status" value="1"/>
</dbReference>
<feature type="compositionally biased region" description="Basic and acidic residues" evidence="8">
    <location>
        <begin position="457"/>
        <end position="477"/>
    </location>
</feature>
<feature type="region of interest" description="Disordered" evidence="8">
    <location>
        <begin position="579"/>
        <end position="600"/>
    </location>
</feature>
<keyword evidence="10" id="KW-0436">Ligase</keyword>
<dbReference type="PRINTS" id="PR00633">
    <property type="entry name" value="RCCNDNSATION"/>
</dbReference>
<feature type="repeat" description="RCC1" evidence="7">
    <location>
        <begin position="175"/>
        <end position="229"/>
    </location>
</feature>
<protein>
    <submittedName>
        <fullName evidence="10">Putative ubiquitin-protein ligase</fullName>
    </submittedName>
</protein>
<feature type="domain" description="HECT" evidence="9">
    <location>
        <begin position="857"/>
        <end position="1183"/>
    </location>
</feature>
<dbReference type="PROSITE" id="PS00626">
    <property type="entry name" value="RCC1_2"/>
    <property type="match status" value="4"/>
</dbReference>
<dbReference type="InterPro" id="IPR009091">
    <property type="entry name" value="RCC1/BLIP-II"/>
</dbReference>
<dbReference type="FunFam" id="3.30.2160.10:FF:000004">
    <property type="entry name" value="probable E3 ubiquitin-protein ligase HERC4 isoform X1"/>
    <property type="match status" value="1"/>
</dbReference>
<dbReference type="InterPro" id="IPR000408">
    <property type="entry name" value="Reg_chr_condens"/>
</dbReference>
<feature type="repeat" description="RCC1" evidence="7">
    <location>
        <begin position="282"/>
        <end position="333"/>
    </location>
</feature>
<dbReference type="OMA" id="FKSQACW"/>
<proteinExistence type="predicted"/>
<dbReference type="SMR" id="A0A1Y1IGK4"/>
<feature type="repeat" description="RCC1" evidence="7">
    <location>
        <begin position="123"/>
        <end position="174"/>
    </location>
</feature>
<dbReference type="CDD" id="cd00078">
    <property type="entry name" value="HECTc"/>
    <property type="match status" value="1"/>
</dbReference>
<dbReference type="Proteomes" id="UP000054558">
    <property type="component" value="Unassembled WGS sequence"/>
</dbReference>
<dbReference type="PROSITE" id="PS50237">
    <property type="entry name" value="HECT"/>
    <property type="match status" value="1"/>
</dbReference>
<dbReference type="FunFam" id="3.30.2410.10:FF:000003">
    <property type="entry name" value="probable E3 ubiquitin-protein ligase HERC4 isoform X1"/>
    <property type="match status" value="1"/>
</dbReference>
<feature type="repeat" description="RCC1" evidence="7">
    <location>
        <begin position="230"/>
        <end position="281"/>
    </location>
</feature>
<evidence type="ECO:0000256" key="1">
    <source>
        <dbReference type="ARBA" id="ARBA00004496"/>
    </source>
</evidence>
<dbReference type="PROSITE" id="PS50012">
    <property type="entry name" value="RCC1_3"/>
    <property type="match status" value="7"/>
</dbReference>
<evidence type="ECO:0000313" key="11">
    <source>
        <dbReference type="Proteomes" id="UP000054558"/>
    </source>
</evidence>
<evidence type="ECO:0000256" key="3">
    <source>
        <dbReference type="ARBA" id="ARBA00022679"/>
    </source>
</evidence>
<dbReference type="Pfam" id="PF00632">
    <property type="entry name" value="HECT"/>
    <property type="match status" value="1"/>
</dbReference>
<dbReference type="SMART" id="SM00119">
    <property type="entry name" value="HECTc"/>
    <property type="match status" value="1"/>
</dbReference>
<evidence type="ECO:0000256" key="7">
    <source>
        <dbReference type="PROSITE-ProRule" id="PRU00235"/>
    </source>
</evidence>
<comment type="subcellular location">
    <subcellularLocation>
        <location evidence="1">Cytoplasm</location>
    </subcellularLocation>
</comment>
<dbReference type="Gene3D" id="3.30.2410.10">
    <property type="entry name" value="Hect, E3 ligase catalytic domain"/>
    <property type="match status" value="1"/>
</dbReference>
<evidence type="ECO:0000256" key="4">
    <source>
        <dbReference type="ARBA" id="ARBA00022737"/>
    </source>
</evidence>
<organism evidence="10 11">
    <name type="scientific">Klebsormidium nitens</name>
    <name type="common">Green alga</name>
    <name type="synonym">Ulothrix nitens</name>
    <dbReference type="NCBI Taxonomy" id="105231"/>
    <lineage>
        <taxon>Eukaryota</taxon>
        <taxon>Viridiplantae</taxon>
        <taxon>Streptophyta</taxon>
        <taxon>Klebsormidiophyceae</taxon>
        <taxon>Klebsormidiales</taxon>
        <taxon>Klebsormidiaceae</taxon>
        <taxon>Klebsormidium</taxon>
    </lineage>
</organism>
<keyword evidence="4" id="KW-0677">Repeat</keyword>
<gene>
    <name evidence="10" type="ORF">KFL_004960020</name>
</gene>
<evidence type="ECO:0000256" key="6">
    <source>
        <dbReference type="PROSITE-ProRule" id="PRU00104"/>
    </source>
</evidence>
<dbReference type="Gene3D" id="3.90.1750.10">
    <property type="entry name" value="Hect, E3 ligase catalytic domains"/>
    <property type="match status" value="1"/>
</dbReference>
<dbReference type="GO" id="GO:0016874">
    <property type="term" value="F:ligase activity"/>
    <property type="evidence" value="ECO:0007669"/>
    <property type="project" value="UniProtKB-KW"/>
</dbReference>
<feature type="region of interest" description="Disordered" evidence="8">
    <location>
        <begin position="17"/>
        <end position="41"/>
    </location>
</feature>
<dbReference type="GO" id="GO:0004842">
    <property type="term" value="F:ubiquitin-protein transferase activity"/>
    <property type="evidence" value="ECO:0007669"/>
    <property type="project" value="InterPro"/>
</dbReference>